<evidence type="ECO:0000256" key="2">
    <source>
        <dbReference type="ARBA" id="ARBA00022840"/>
    </source>
</evidence>
<feature type="domain" description="Protein kinase" evidence="3">
    <location>
        <begin position="1"/>
        <end position="102"/>
    </location>
</feature>
<keyword evidence="5" id="KW-1185">Reference proteome</keyword>
<dbReference type="InterPro" id="IPR001245">
    <property type="entry name" value="Ser-Thr/Tyr_kinase_cat_dom"/>
</dbReference>
<proteinExistence type="predicted"/>
<dbReference type="GO" id="GO:0005886">
    <property type="term" value="C:plasma membrane"/>
    <property type="evidence" value="ECO:0007669"/>
    <property type="project" value="TreeGrafter"/>
</dbReference>
<dbReference type="GO" id="GO:0004674">
    <property type="term" value="F:protein serine/threonine kinase activity"/>
    <property type="evidence" value="ECO:0007669"/>
    <property type="project" value="TreeGrafter"/>
</dbReference>
<evidence type="ECO:0000313" key="4">
    <source>
        <dbReference type="EMBL" id="KAJ1692583.1"/>
    </source>
</evidence>
<reference evidence="4" key="1">
    <citation type="journal article" date="2022" name="Cell">
        <title>Repeat-based holocentromeres influence genome architecture and karyotype evolution.</title>
        <authorList>
            <person name="Hofstatter P.G."/>
            <person name="Thangavel G."/>
            <person name="Lux T."/>
            <person name="Neumann P."/>
            <person name="Vondrak T."/>
            <person name="Novak P."/>
            <person name="Zhang M."/>
            <person name="Costa L."/>
            <person name="Castellani M."/>
            <person name="Scott A."/>
            <person name="Toegelov H."/>
            <person name="Fuchs J."/>
            <person name="Mata-Sucre Y."/>
            <person name="Dias Y."/>
            <person name="Vanzela A.L.L."/>
            <person name="Huettel B."/>
            <person name="Almeida C.C.S."/>
            <person name="Simkova H."/>
            <person name="Souza G."/>
            <person name="Pedrosa-Harand A."/>
            <person name="Macas J."/>
            <person name="Mayer K.F.X."/>
            <person name="Houben A."/>
            <person name="Marques A."/>
        </authorList>
    </citation>
    <scope>NUCLEOTIDE SEQUENCE</scope>
    <source>
        <strain evidence="4">RhyBre1mFocal</strain>
    </source>
</reference>
<dbReference type="EMBL" id="JAMQYH010000003">
    <property type="protein sequence ID" value="KAJ1692583.1"/>
    <property type="molecule type" value="Genomic_DNA"/>
</dbReference>
<dbReference type="InterPro" id="IPR045274">
    <property type="entry name" value="WAK-like"/>
</dbReference>
<dbReference type="OrthoDB" id="695555at2759"/>
<dbReference type="InterPro" id="IPR000719">
    <property type="entry name" value="Prot_kinase_dom"/>
</dbReference>
<evidence type="ECO:0000256" key="1">
    <source>
        <dbReference type="ARBA" id="ARBA00022741"/>
    </source>
</evidence>
<dbReference type="PANTHER" id="PTHR27005:SF468">
    <property type="entry name" value="OS01G0310500 PROTEIN"/>
    <property type="match status" value="1"/>
</dbReference>
<keyword evidence="1" id="KW-0547">Nucleotide-binding</keyword>
<organism evidence="4 5">
    <name type="scientific">Rhynchospora breviuscula</name>
    <dbReference type="NCBI Taxonomy" id="2022672"/>
    <lineage>
        <taxon>Eukaryota</taxon>
        <taxon>Viridiplantae</taxon>
        <taxon>Streptophyta</taxon>
        <taxon>Embryophyta</taxon>
        <taxon>Tracheophyta</taxon>
        <taxon>Spermatophyta</taxon>
        <taxon>Magnoliopsida</taxon>
        <taxon>Liliopsida</taxon>
        <taxon>Poales</taxon>
        <taxon>Cyperaceae</taxon>
        <taxon>Cyperoideae</taxon>
        <taxon>Rhynchosporeae</taxon>
        <taxon>Rhynchospora</taxon>
    </lineage>
</organism>
<sequence length="140" mass="15869">MRSSRLTEKSDVYSFGVVILELITRKKAVYCDGNNERMCLAQLFVSAMRQNDGRLIFDQNIATEKNLEVLVRVSELAEKCLRLSGEERPTMTEVLEQLKQFMAMLRATRETSAEPTEFFTVITVEPTEYFTVSASPSGDA</sequence>
<dbReference type="Pfam" id="PF07714">
    <property type="entry name" value="PK_Tyr_Ser-Thr"/>
    <property type="match status" value="1"/>
</dbReference>
<dbReference type="PANTHER" id="PTHR27005">
    <property type="entry name" value="WALL-ASSOCIATED RECEPTOR KINASE-LIKE 21"/>
    <property type="match status" value="1"/>
</dbReference>
<evidence type="ECO:0000313" key="5">
    <source>
        <dbReference type="Proteomes" id="UP001151287"/>
    </source>
</evidence>
<dbReference type="InterPro" id="IPR011009">
    <property type="entry name" value="Kinase-like_dom_sf"/>
</dbReference>
<dbReference type="Proteomes" id="UP001151287">
    <property type="component" value="Unassembled WGS sequence"/>
</dbReference>
<gene>
    <name evidence="4" type="ORF">LUZ63_009281</name>
</gene>
<protein>
    <recommendedName>
        <fullName evidence="3">Protein kinase domain-containing protein</fullName>
    </recommendedName>
</protein>
<keyword evidence="2" id="KW-0067">ATP-binding</keyword>
<dbReference type="SUPFAM" id="SSF56112">
    <property type="entry name" value="Protein kinase-like (PK-like)"/>
    <property type="match status" value="1"/>
</dbReference>
<dbReference type="AlphaFoldDB" id="A0A9Q0CEU4"/>
<name>A0A9Q0CEU4_9POAL</name>
<dbReference type="GO" id="GO:0007166">
    <property type="term" value="P:cell surface receptor signaling pathway"/>
    <property type="evidence" value="ECO:0007669"/>
    <property type="project" value="InterPro"/>
</dbReference>
<dbReference type="PROSITE" id="PS50011">
    <property type="entry name" value="PROTEIN_KINASE_DOM"/>
    <property type="match status" value="1"/>
</dbReference>
<dbReference type="Gene3D" id="1.10.510.10">
    <property type="entry name" value="Transferase(Phosphotransferase) domain 1"/>
    <property type="match status" value="1"/>
</dbReference>
<comment type="caution">
    <text evidence="4">The sequence shown here is derived from an EMBL/GenBank/DDBJ whole genome shotgun (WGS) entry which is preliminary data.</text>
</comment>
<evidence type="ECO:0000259" key="3">
    <source>
        <dbReference type="PROSITE" id="PS50011"/>
    </source>
</evidence>
<accession>A0A9Q0CEU4</accession>
<dbReference type="GO" id="GO:0005524">
    <property type="term" value="F:ATP binding"/>
    <property type="evidence" value="ECO:0007669"/>
    <property type="project" value="UniProtKB-KW"/>
</dbReference>